<dbReference type="EMBL" id="JBHRSD010000011">
    <property type="protein sequence ID" value="MFC3032054.1"/>
    <property type="molecule type" value="Genomic_DNA"/>
</dbReference>
<dbReference type="InterPro" id="IPR016087">
    <property type="entry name" value="Chalcone_isomerase"/>
</dbReference>
<evidence type="ECO:0000313" key="2">
    <source>
        <dbReference type="EMBL" id="MFC3032054.1"/>
    </source>
</evidence>
<proteinExistence type="predicted"/>
<accession>A0ABV7CHB1</accession>
<reference evidence="3" key="1">
    <citation type="journal article" date="2019" name="Int. J. Syst. Evol. Microbiol.">
        <title>The Global Catalogue of Microorganisms (GCM) 10K type strain sequencing project: providing services to taxonomists for standard genome sequencing and annotation.</title>
        <authorList>
            <consortium name="The Broad Institute Genomics Platform"/>
            <consortium name="The Broad Institute Genome Sequencing Center for Infectious Disease"/>
            <person name="Wu L."/>
            <person name="Ma J."/>
        </authorList>
    </citation>
    <scope>NUCLEOTIDE SEQUENCE [LARGE SCALE GENOMIC DNA]</scope>
    <source>
        <strain evidence="3">KCTC 42730</strain>
    </source>
</reference>
<dbReference type="Gene3D" id="3.50.70.10">
    <property type="match status" value="1"/>
</dbReference>
<keyword evidence="2" id="KW-0413">Isomerase</keyword>
<dbReference type="GO" id="GO:0016853">
    <property type="term" value="F:isomerase activity"/>
    <property type="evidence" value="ECO:0007669"/>
    <property type="project" value="UniProtKB-KW"/>
</dbReference>
<organism evidence="2 3">
    <name type="scientific">Pseudoalteromonas fenneropenaei</name>
    <dbReference type="NCBI Taxonomy" id="1737459"/>
    <lineage>
        <taxon>Bacteria</taxon>
        <taxon>Pseudomonadati</taxon>
        <taxon>Pseudomonadota</taxon>
        <taxon>Gammaproteobacteria</taxon>
        <taxon>Alteromonadales</taxon>
        <taxon>Pseudoalteromonadaceae</taxon>
        <taxon>Pseudoalteromonas</taxon>
    </lineage>
</organism>
<comment type="caution">
    <text evidence="2">The sequence shown here is derived from an EMBL/GenBank/DDBJ whole genome shotgun (WGS) entry which is preliminary data.</text>
</comment>
<gene>
    <name evidence="2" type="ORF">ACFOEE_05945</name>
</gene>
<feature type="domain" description="Chalcone isomerase" evidence="1">
    <location>
        <begin position="21"/>
        <end position="158"/>
    </location>
</feature>
<evidence type="ECO:0000259" key="1">
    <source>
        <dbReference type="Pfam" id="PF16036"/>
    </source>
</evidence>
<dbReference type="Pfam" id="PF16036">
    <property type="entry name" value="Chalcone_3"/>
    <property type="match status" value="1"/>
</dbReference>
<name>A0ABV7CHB1_9GAMM</name>
<dbReference type="InterPro" id="IPR016088">
    <property type="entry name" value="Chalcone_isomerase_3-sand"/>
</dbReference>
<evidence type="ECO:0000313" key="3">
    <source>
        <dbReference type="Proteomes" id="UP001595453"/>
    </source>
</evidence>
<dbReference type="Proteomes" id="UP001595453">
    <property type="component" value="Unassembled WGS sequence"/>
</dbReference>
<dbReference type="RefSeq" id="WP_377121917.1">
    <property type="nucleotide sequence ID" value="NZ_JBHRSD010000011.1"/>
</dbReference>
<keyword evidence="3" id="KW-1185">Reference proteome</keyword>
<sequence length="161" mass="18505">MKSLSWLLIIFSSVVWANPLDKLTLRGEATMQYLFWDLYHAKFYSEQNVLTPPMALELTYLREISSAQLVEATRDEWQKQGRKSAQHQKWLKQLATLWPDVKEGDSLLLYVEASGASHFYFNQQQLGDMADSEFGEEFLAIWLGEQTSEPGLRSQLLGGVK</sequence>
<protein>
    <submittedName>
        <fullName evidence="2">Chalcone isomerase family protein</fullName>
    </submittedName>
</protein>